<proteinExistence type="predicted"/>
<organism evidence="1 2">
    <name type="scientific">Necator americanus</name>
    <name type="common">Human hookworm</name>
    <dbReference type="NCBI Taxonomy" id="51031"/>
    <lineage>
        <taxon>Eukaryota</taxon>
        <taxon>Metazoa</taxon>
        <taxon>Ecdysozoa</taxon>
        <taxon>Nematoda</taxon>
        <taxon>Chromadorea</taxon>
        <taxon>Rhabditida</taxon>
        <taxon>Rhabditina</taxon>
        <taxon>Rhabditomorpha</taxon>
        <taxon>Strongyloidea</taxon>
        <taxon>Ancylostomatidae</taxon>
        <taxon>Bunostominae</taxon>
        <taxon>Necator</taxon>
    </lineage>
</organism>
<dbReference type="AlphaFoldDB" id="W2U1D0"/>
<dbReference type="EMBL" id="KI657455">
    <property type="protein sequence ID" value="ETN87176.1"/>
    <property type="molecule type" value="Genomic_DNA"/>
</dbReference>
<dbReference type="Proteomes" id="UP000053676">
    <property type="component" value="Unassembled WGS sequence"/>
</dbReference>
<reference evidence="2" key="1">
    <citation type="journal article" date="2014" name="Nat. Genet.">
        <title>Genome of the human hookworm Necator americanus.</title>
        <authorList>
            <person name="Tang Y.T."/>
            <person name="Gao X."/>
            <person name="Rosa B.A."/>
            <person name="Abubucker S."/>
            <person name="Hallsworth-Pepin K."/>
            <person name="Martin J."/>
            <person name="Tyagi R."/>
            <person name="Heizer E."/>
            <person name="Zhang X."/>
            <person name="Bhonagiri-Palsikar V."/>
            <person name="Minx P."/>
            <person name="Warren W.C."/>
            <person name="Wang Q."/>
            <person name="Zhan B."/>
            <person name="Hotez P.J."/>
            <person name="Sternberg P.W."/>
            <person name="Dougall A."/>
            <person name="Gaze S.T."/>
            <person name="Mulvenna J."/>
            <person name="Sotillo J."/>
            <person name="Ranganathan S."/>
            <person name="Rabelo E.M."/>
            <person name="Wilson R.K."/>
            <person name="Felgner P.L."/>
            <person name="Bethony J."/>
            <person name="Hawdon J.M."/>
            <person name="Gasser R.B."/>
            <person name="Loukas A."/>
            <person name="Mitreva M."/>
        </authorList>
    </citation>
    <scope>NUCLEOTIDE SEQUENCE [LARGE SCALE GENOMIC DNA]</scope>
</reference>
<dbReference type="KEGG" id="nai:NECAME_00035"/>
<evidence type="ECO:0000313" key="2">
    <source>
        <dbReference type="Proteomes" id="UP000053676"/>
    </source>
</evidence>
<sequence>MPDREKLFTIVDIKEGNITIDQSGSSQPPPINDS</sequence>
<name>W2U1D0_NECAM</name>
<evidence type="ECO:0000313" key="1">
    <source>
        <dbReference type="EMBL" id="ETN87176.1"/>
    </source>
</evidence>
<protein>
    <submittedName>
        <fullName evidence="1">Uncharacterized protein</fullName>
    </submittedName>
</protein>
<gene>
    <name evidence="1" type="ORF">NECAME_00035</name>
</gene>
<accession>W2U1D0</accession>
<keyword evidence="2" id="KW-1185">Reference proteome</keyword>